<dbReference type="InterPro" id="IPR011006">
    <property type="entry name" value="CheY-like_superfamily"/>
</dbReference>
<dbReference type="Pfam" id="PF00512">
    <property type="entry name" value="HisKA"/>
    <property type="match status" value="1"/>
</dbReference>
<dbReference type="EC" id="2.7.13.3" evidence="2"/>
<dbReference type="SUPFAM" id="SSF47384">
    <property type="entry name" value="Homodimeric domain of signal transducing histidine kinase"/>
    <property type="match status" value="1"/>
</dbReference>
<organism evidence="8 9">
    <name type="scientific">Xenophilus arseniciresistens</name>
    <dbReference type="NCBI Taxonomy" id="1283306"/>
    <lineage>
        <taxon>Bacteria</taxon>
        <taxon>Pseudomonadati</taxon>
        <taxon>Pseudomonadota</taxon>
        <taxon>Betaproteobacteria</taxon>
        <taxon>Burkholderiales</taxon>
        <taxon>Comamonadaceae</taxon>
        <taxon>Xenophilus</taxon>
    </lineage>
</organism>
<dbReference type="Pfam" id="PF02518">
    <property type="entry name" value="HATPase_c"/>
    <property type="match status" value="1"/>
</dbReference>
<gene>
    <name evidence="8" type="ORF">PGB34_01430</name>
</gene>
<dbReference type="PANTHER" id="PTHR43065">
    <property type="entry name" value="SENSOR HISTIDINE KINASE"/>
    <property type="match status" value="1"/>
</dbReference>
<dbReference type="InterPro" id="IPR036890">
    <property type="entry name" value="HATPase_C_sf"/>
</dbReference>
<dbReference type="Gene3D" id="3.40.50.2300">
    <property type="match status" value="1"/>
</dbReference>
<dbReference type="Pfam" id="PF00072">
    <property type="entry name" value="Response_reg"/>
    <property type="match status" value="1"/>
</dbReference>
<dbReference type="SUPFAM" id="SSF55785">
    <property type="entry name" value="PYP-like sensor domain (PAS domain)"/>
    <property type="match status" value="1"/>
</dbReference>
<dbReference type="Pfam" id="PF08447">
    <property type="entry name" value="PAS_3"/>
    <property type="match status" value="1"/>
</dbReference>
<dbReference type="GO" id="GO:0000155">
    <property type="term" value="F:phosphorelay sensor kinase activity"/>
    <property type="evidence" value="ECO:0007669"/>
    <property type="project" value="InterPro"/>
</dbReference>
<dbReference type="NCBIfam" id="TIGR00229">
    <property type="entry name" value="sensory_box"/>
    <property type="match status" value="1"/>
</dbReference>
<dbReference type="InterPro" id="IPR001789">
    <property type="entry name" value="Sig_transdc_resp-reg_receiver"/>
</dbReference>
<dbReference type="InterPro" id="IPR005467">
    <property type="entry name" value="His_kinase_dom"/>
</dbReference>
<dbReference type="SUPFAM" id="SSF55874">
    <property type="entry name" value="ATPase domain of HSP90 chaperone/DNA topoisomerase II/histidine kinase"/>
    <property type="match status" value="1"/>
</dbReference>
<dbReference type="CDD" id="cd00130">
    <property type="entry name" value="PAS"/>
    <property type="match status" value="1"/>
</dbReference>
<dbReference type="InterPro" id="IPR004358">
    <property type="entry name" value="Sig_transdc_His_kin-like_C"/>
</dbReference>
<keyword evidence="9" id="KW-1185">Reference proteome</keyword>
<dbReference type="SMART" id="SM00091">
    <property type="entry name" value="PAS"/>
    <property type="match status" value="1"/>
</dbReference>
<dbReference type="InterPro" id="IPR013655">
    <property type="entry name" value="PAS_fold_3"/>
</dbReference>
<feature type="domain" description="Response regulatory" evidence="6">
    <location>
        <begin position="559"/>
        <end position="675"/>
    </location>
</feature>
<reference evidence="8" key="1">
    <citation type="submission" date="2023-01" db="EMBL/GenBank/DDBJ databases">
        <title>Xenophilus mangrovi sp. nov., isolated from soil of Mangrove nature reserve.</title>
        <authorList>
            <person name="Xu S."/>
            <person name="Liu Z."/>
            <person name="Xu Y."/>
        </authorList>
    </citation>
    <scope>NUCLEOTIDE SEQUENCE</scope>
    <source>
        <strain evidence="8">YW8</strain>
    </source>
</reference>
<proteinExistence type="predicted"/>
<dbReference type="AlphaFoldDB" id="A0AAE3N5N5"/>
<evidence type="ECO:0000313" key="9">
    <source>
        <dbReference type="Proteomes" id="UP001212602"/>
    </source>
</evidence>
<accession>A0AAE3N5N5</accession>
<dbReference type="CDD" id="cd16919">
    <property type="entry name" value="HATPase_CckA-like"/>
    <property type="match status" value="1"/>
</dbReference>
<evidence type="ECO:0000259" key="7">
    <source>
        <dbReference type="PROSITE" id="PS50112"/>
    </source>
</evidence>
<dbReference type="CDD" id="cd00082">
    <property type="entry name" value="HisKA"/>
    <property type="match status" value="1"/>
</dbReference>
<keyword evidence="8" id="KW-0547">Nucleotide-binding</keyword>
<dbReference type="InterPro" id="IPR036097">
    <property type="entry name" value="HisK_dim/P_sf"/>
</dbReference>
<dbReference type="SMART" id="SM00388">
    <property type="entry name" value="HisKA"/>
    <property type="match status" value="1"/>
</dbReference>
<keyword evidence="8" id="KW-0067">ATP-binding</keyword>
<dbReference type="Gene3D" id="1.10.287.130">
    <property type="match status" value="1"/>
</dbReference>
<dbReference type="GO" id="GO:0005524">
    <property type="term" value="F:ATP binding"/>
    <property type="evidence" value="ECO:0007669"/>
    <property type="project" value="UniProtKB-KW"/>
</dbReference>
<dbReference type="InterPro" id="IPR003594">
    <property type="entry name" value="HATPase_dom"/>
</dbReference>
<dbReference type="CDD" id="cd18161">
    <property type="entry name" value="REC_hyHK_blue-like"/>
    <property type="match status" value="1"/>
</dbReference>
<name>A0AAE3N5N5_9BURK</name>
<feature type="domain" description="Histidine kinase" evidence="5">
    <location>
        <begin position="316"/>
        <end position="539"/>
    </location>
</feature>
<dbReference type="PROSITE" id="PS50109">
    <property type="entry name" value="HIS_KIN"/>
    <property type="match status" value="1"/>
</dbReference>
<dbReference type="Proteomes" id="UP001212602">
    <property type="component" value="Unassembled WGS sequence"/>
</dbReference>
<feature type="domain" description="PAS" evidence="7">
    <location>
        <begin position="192"/>
        <end position="247"/>
    </location>
</feature>
<comment type="catalytic activity">
    <reaction evidence="1">
        <text>ATP + protein L-histidine = ADP + protein N-phospho-L-histidine.</text>
        <dbReference type="EC" id="2.7.13.3"/>
    </reaction>
</comment>
<evidence type="ECO:0000256" key="3">
    <source>
        <dbReference type="ARBA" id="ARBA00022553"/>
    </source>
</evidence>
<evidence type="ECO:0000256" key="4">
    <source>
        <dbReference type="PROSITE-ProRule" id="PRU00169"/>
    </source>
</evidence>
<dbReference type="PROSITE" id="PS50112">
    <property type="entry name" value="PAS"/>
    <property type="match status" value="1"/>
</dbReference>
<dbReference type="InterPro" id="IPR035965">
    <property type="entry name" value="PAS-like_dom_sf"/>
</dbReference>
<dbReference type="InterPro" id="IPR000014">
    <property type="entry name" value="PAS"/>
</dbReference>
<dbReference type="RefSeq" id="WP_271426284.1">
    <property type="nucleotide sequence ID" value="NZ_JAQIPB010000001.1"/>
</dbReference>
<dbReference type="InterPro" id="IPR003661">
    <property type="entry name" value="HisK_dim/P_dom"/>
</dbReference>
<keyword evidence="3 4" id="KW-0597">Phosphoprotein</keyword>
<evidence type="ECO:0000256" key="2">
    <source>
        <dbReference type="ARBA" id="ARBA00012438"/>
    </source>
</evidence>
<evidence type="ECO:0000256" key="1">
    <source>
        <dbReference type="ARBA" id="ARBA00000085"/>
    </source>
</evidence>
<dbReference type="Gene3D" id="3.30.450.20">
    <property type="entry name" value="PAS domain"/>
    <property type="match status" value="2"/>
</dbReference>
<evidence type="ECO:0000313" key="8">
    <source>
        <dbReference type="EMBL" id="MDA7415014.1"/>
    </source>
</evidence>
<dbReference type="PRINTS" id="PR00344">
    <property type="entry name" value="BCTRLSENSOR"/>
</dbReference>
<evidence type="ECO:0000259" key="6">
    <source>
        <dbReference type="PROSITE" id="PS50110"/>
    </source>
</evidence>
<dbReference type="SUPFAM" id="SSF52172">
    <property type="entry name" value="CheY-like"/>
    <property type="match status" value="1"/>
</dbReference>
<protein>
    <recommendedName>
        <fullName evidence="2">histidine kinase</fullName>
        <ecNumber evidence="2">2.7.13.3</ecNumber>
    </recommendedName>
</protein>
<sequence length="684" mass="75407">MSAAFSNNFPAAPGPMSEAVRAFDWSGTPLGPIAQWPVHLRIPVEMMLASHFPKCIVWGESLTMIYNDAFKVILGNKPDTLGRSFAQAWAEAWDAIEPFVTRTFAGEAVFIEDFPLQINRHGYAEQAHFTFCYSPLRDEQGRIVGLIDTVMETTSKFLATERLERWVQSQDELIAQRTADRDRMWRLSTDLMLICDRSTQIRQANPAWERLLGWSTADLLGRPLAWLLHPQDREVSHRVIPGLPESGASFRFETRCRARDGAYHVIEWSTVPDEQLLLLVGRDVSAERSAAEALRASEAALHHAQKMESVGKLTGGVAHDFNNLLHVISGNLQLLSRVTGGNPSAERHLATALESVKKGAKLASQLLAFARKQPLEPEVLNIGRLIPGIEDMLRRTLGESVEVEAVISGELWNCFVDAAQMENALLNLAINGRDAMQGVGQLTIECANAHLDDAYARLHDDVEPGQYVMVAVSDTGVGMSPQLMAQVFEPFFTTKEEGRGSGLGLSMVYGFVKQSGGHVKLYSEPGHGTTVKLYLPRSMEPERLSSGSESTRVLGGHETVLVAEDDDAVRETVSDLLQDLGYEVLSARDAASAMAILESGVQVDLLFTDVVMPGRMRSTELASLARQRRPELAVLFTSGYTENAIDHGGRLDAGVELIGKPYTREALALKVRSVLARQRTQRQI</sequence>
<dbReference type="SMART" id="SM00448">
    <property type="entry name" value="REC"/>
    <property type="match status" value="1"/>
</dbReference>
<dbReference type="PANTHER" id="PTHR43065:SF49">
    <property type="entry name" value="HISTIDINE KINASE"/>
    <property type="match status" value="1"/>
</dbReference>
<feature type="modified residue" description="4-aspartylphosphate" evidence="4">
    <location>
        <position position="609"/>
    </location>
</feature>
<comment type="caution">
    <text evidence="8">The sequence shown here is derived from an EMBL/GenBank/DDBJ whole genome shotgun (WGS) entry which is preliminary data.</text>
</comment>
<evidence type="ECO:0000259" key="5">
    <source>
        <dbReference type="PROSITE" id="PS50109"/>
    </source>
</evidence>
<dbReference type="PROSITE" id="PS50110">
    <property type="entry name" value="RESPONSE_REGULATORY"/>
    <property type="match status" value="1"/>
</dbReference>
<dbReference type="Gene3D" id="3.30.565.10">
    <property type="entry name" value="Histidine kinase-like ATPase, C-terminal domain"/>
    <property type="match status" value="1"/>
</dbReference>
<dbReference type="SMART" id="SM00387">
    <property type="entry name" value="HATPase_c"/>
    <property type="match status" value="1"/>
</dbReference>
<dbReference type="EMBL" id="JAQIPB010000001">
    <property type="protein sequence ID" value="MDA7415014.1"/>
    <property type="molecule type" value="Genomic_DNA"/>
</dbReference>